<dbReference type="RefSeq" id="WP_074795130.1">
    <property type="nucleotide sequence ID" value="NZ_FOVJ01000001.1"/>
</dbReference>
<comment type="similarity">
    <text evidence="4 11">Belongs to the transaldolase family. Type 2 subfamily.</text>
</comment>
<dbReference type="PIRSF" id="PIRSF036915">
    <property type="entry name" value="Trnald_Bac_Plnt"/>
    <property type="match status" value="1"/>
</dbReference>
<evidence type="ECO:0000256" key="1">
    <source>
        <dbReference type="ARBA" id="ARBA00003518"/>
    </source>
</evidence>
<keyword evidence="12" id="KW-0413">Isomerase</keyword>
<evidence type="ECO:0000313" key="12">
    <source>
        <dbReference type="EMBL" id="SFN43864.1"/>
    </source>
</evidence>
<evidence type="ECO:0000256" key="5">
    <source>
        <dbReference type="ARBA" id="ARBA00013151"/>
    </source>
</evidence>
<dbReference type="AlphaFoldDB" id="A0A1I4Z0T3"/>
<keyword evidence="7 11" id="KW-0808">Transferase</keyword>
<evidence type="ECO:0000256" key="6">
    <source>
        <dbReference type="ARBA" id="ARBA00022490"/>
    </source>
</evidence>
<evidence type="ECO:0000256" key="4">
    <source>
        <dbReference type="ARBA" id="ARBA00008426"/>
    </source>
</evidence>
<protein>
    <recommendedName>
        <fullName evidence="5 11">Transaldolase</fullName>
        <ecNumber evidence="5 11">2.2.1.2</ecNumber>
    </recommendedName>
</protein>
<dbReference type="Proteomes" id="UP000183107">
    <property type="component" value="Unassembled WGS sequence"/>
</dbReference>
<dbReference type="Gene3D" id="3.20.20.70">
    <property type="entry name" value="Aldolase class I"/>
    <property type="match status" value="1"/>
</dbReference>
<evidence type="ECO:0000256" key="9">
    <source>
        <dbReference type="ARBA" id="ARBA00023270"/>
    </source>
</evidence>
<name>A0A1I4Z0T3_9PROT</name>
<feature type="active site" description="Schiff-base intermediate with substrate" evidence="11">
    <location>
        <position position="140"/>
    </location>
</feature>
<dbReference type="InterPro" id="IPR001585">
    <property type="entry name" value="TAL/FSA"/>
</dbReference>
<evidence type="ECO:0000256" key="2">
    <source>
        <dbReference type="ARBA" id="ARBA00004496"/>
    </source>
</evidence>
<dbReference type="Pfam" id="PF00923">
    <property type="entry name" value="TAL_FSA"/>
    <property type="match status" value="1"/>
</dbReference>
<sequence>MNPLEQLLQRGQSVWLDSISRDLINSGELQRLVNDKLRGVTSNPTIFEQAINQGHSYDDALRQLLRVNDKQTDKALFEAIAVEDIRMAADVLRPVYDETDGADGYVSLEVSPHLAHDTAGSITEARRLWQAVQRPNLMIKIPATPEGIPAIEQLTSDGVNVNVTLMFSLRHYEVVARAYIAGLNRQATSAPRGMSAWPVSVASFFVSRVDTMIDPLLEKIGTPEALGLRGKIAIANAKLAYQRFREIFHGEPFAALHEKGAPVQRPLWGSTGTKNAAYSDVLYVEELIGPDTVNTLPPKTLAAFRDHGRVRETLQEDIAQAKADIAQLKNLGIDLDAATEKLQDDGVAAFSASYDKLIAALKDKRQDILATSNHPA</sequence>
<comment type="catalytic activity">
    <reaction evidence="10 11">
        <text>D-sedoheptulose 7-phosphate + D-glyceraldehyde 3-phosphate = D-erythrose 4-phosphate + beta-D-fructose 6-phosphate</text>
        <dbReference type="Rhea" id="RHEA:17053"/>
        <dbReference type="ChEBI" id="CHEBI:16897"/>
        <dbReference type="ChEBI" id="CHEBI:57483"/>
        <dbReference type="ChEBI" id="CHEBI:57634"/>
        <dbReference type="ChEBI" id="CHEBI:59776"/>
        <dbReference type="EC" id="2.2.1.2"/>
    </reaction>
</comment>
<dbReference type="STRING" id="1266925.GCA_000619905_02871"/>
<organism evidence="12 13">
    <name type="scientific">Nitrosospira briensis</name>
    <dbReference type="NCBI Taxonomy" id="35799"/>
    <lineage>
        <taxon>Bacteria</taxon>
        <taxon>Pseudomonadati</taxon>
        <taxon>Pseudomonadota</taxon>
        <taxon>Betaproteobacteria</taxon>
        <taxon>Nitrosomonadales</taxon>
        <taxon>Nitrosomonadaceae</taxon>
        <taxon>Nitrosospira</taxon>
    </lineage>
</organism>
<dbReference type="CDD" id="cd00955">
    <property type="entry name" value="Transaldolase_like"/>
    <property type="match status" value="1"/>
</dbReference>
<dbReference type="HAMAP" id="MF_00493">
    <property type="entry name" value="Transaldolase_2"/>
    <property type="match status" value="1"/>
</dbReference>
<evidence type="ECO:0000313" key="13">
    <source>
        <dbReference type="Proteomes" id="UP000183107"/>
    </source>
</evidence>
<dbReference type="EMBL" id="FOVJ01000001">
    <property type="protein sequence ID" value="SFN43864.1"/>
    <property type="molecule type" value="Genomic_DNA"/>
</dbReference>
<keyword evidence="8 11" id="KW-0570">Pentose shunt</keyword>
<comment type="function">
    <text evidence="1 11">Transaldolase is important for the balance of metabolites in the pentose-phosphate pathway.</text>
</comment>
<keyword evidence="9 11" id="KW-0704">Schiff base</keyword>
<dbReference type="GO" id="GO:0005737">
    <property type="term" value="C:cytoplasm"/>
    <property type="evidence" value="ECO:0007669"/>
    <property type="project" value="UniProtKB-SubCell"/>
</dbReference>
<comment type="subcellular location">
    <subcellularLocation>
        <location evidence="2 11">Cytoplasm</location>
    </subcellularLocation>
</comment>
<dbReference type="InterPro" id="IPR004732">
    <property type="entry name" value="Transaldolase_2"/>
</dbReference>
<proteinExistence type="inferred from homology"/>
<dbReference type="PANTHER" id="PTHR10683">
    <property type="entry name" value="TRANSALDOLASE"/>
    <property type="match status" value="1"/>
</dbReference>
<dbReference type="GO" id="GO:0006098">
    <property type="term" value="P:pentose-phosphate shunt"/>
    <property type="evidence" value="ECO:0007669"/>
    <property type="project" value="UniProtKB-UniRule"/>
</dbReference>
<evidence type="ECO:0000256" key="7">
    <source>
        <dbReference type="ARBA" id="ARBA00022679"/>
    </source>
</evidence>
<reference evidence="13" key="1">
    <citation type="submission" date="2016-10" db="EMBL/GenBank/DDBJ databases">
        <authorList>
            <person name="Varghese N."/>
        </authorList>
    </citation>
    <scope>NUCLEOTIDE SEQUENCE [LARGE SCALE GENOMIC DNA]</scope>
    <source>
        <strain evidence="13">Nsp8</strain>
    </source>
</reference>
<evidence type="ECO:0000256" key="3">
    <source>
        <dbReference type="ARBA" id="ARBA00004857"/>
    </source>
</evidence>
<keyword evidence="13" id="KW-1185">Reference proteome</keyword>
<dbReference type="GO" id="GO:0005975">
    <property type="term" value="P:carbohydrate metabolic process"/>
    <property type="evidence" value="ECO:0007669"/>
    <property type="project" value="InterPro"/>
</dbReference>
<dbReference type="NCBIfam" id="TIGR00876">
    <property type="entry name" value="tal_mycobact"/>
    <property type="match status" value="1"/>
</dbReference>
<evidence type="ECO:0000256" key="8">
    <source>
        <dbReference type="ARBA" id="ARBA00023126"/>
    </source>
</evidence>
<evidence type="ECO:0000256" key="10">
    <source>
        <dbReference type="ARBA" id="ARBA00048810"/>
    </source>
</evidence>
<dbReference type="InterPro" id="IPR013785">
    <property type="entry name" value="Aldolase_TIM"/>
</dbReference>
<dbReference type="OrthoDB" id="9809101at2"/>
<dbReference type="EC" id="2.2.1.2" evidence="5 11"/>
<dbReference type="InterPro" id="IPR018225">
    <property type="entry name" value="Transaldolase_AS"/>
</dbReference>
<dbReference type="PANTHER" id="PTHR10683:SF31">
    <property type="entry name" value="TRANSALDOLASE"/>
    <property type="match status" value="1"/>
</dbReference>
<dbReference type="GO" id="GO:0004801">
    <property type="term" value="F:transaldolase activity"/>
    <property type="evidence" value="ECO:0007669"/>
    <property type="project" value="UniProtKB-UniRule"/>
</dbReference>
<dbReference type="NCBIfam" id="NF002881">
    <property type="entry name" value="PRK03343.1"/>
    <property type="match status" value="1"/>
</dbReference>
<dbReference type="PROSITE" id="PS00958">
    <property type="entry name" value="TRANSALDOLASE_2"/>
    <property type="match status" value="1"/>
</dbReference>
<comment type="pathway">
    <text evidence="3 11">Carbohydrate degradation; pentose phosphate pathway; D-glyceraldehyde 3-phosphate and beta-D-fructose 6-phosphate from D-ribose 5-phosphate and D-xylulose 5-phosphate (non-oxidative stage): step 2/3.</text>
</comment>
<dbReference type="UniPathway" id="UPA00115">
    <property type="reaction ID" value="UER00414"/>
</dbReference>
<keyword evidence="6 11" id="KW-0963">Cytoplasm</keyword>
<dbReference type="PROSITE" id="PS01054">
    <property type="entry name" value="TRANSALDOLASE_1"/>
    <property type="match status" value="1"/>
</dbReference>
<dbReference type="GO" id="GO:0016853">
    <property type="term" value="F:isomerase activity"/>
    <property type="evidence" value="ECO:0007669"/>
    <property type="project" value="UniProtKB-KW"/>
</dbReference>
<gene>
    <name evidence="11" type="primary">tal</name>
    <name evidence="12" type="ORF">SAMN05216386_0971</name>
</gene>
<evidence type="ECO:0000256" key="11">
    <source>
        <dbReference type="HAMAP-Rule" id="MF_00493"/>
    </source>
</evidence>
<dbReference type="SUPFAM" id="SSF51569">
    <property type="entry name" value="Aldolase"/>
    <property type="match status" value="1"/>
</dbReference>
<accession>A0A1I4Z0T3</accession>